<protein>
    <submittedName>
        <fullName evidence="1">Uncharacterized protein</fullName>
    </submittedName>
</protein>
<dbReference type="EMBL" id="OZ034817">
    <property type="protein sequence ID" value="CAL1380600.1"/>
    <property type="molecule type" value="Genomic_DNA"/>
</dbReference>
<sequence>MLRLREPSSAGEGVPLVRIYESRVDFIGGGGGVKKLAGRRRISLGCGPVEAAGEFAAAVAPPELREIRDPKP</sequence>
<evidence type="ECO:0000313" key="1">
    <source>
        <dbReference type="EMBL" id="CAL1380600.1"/>
    </source>
</evidence>
<organism evidence="1 2">
    <name type="scientific">Linum trigynum</name>
    <dbReference type="NCBI Taxonomy" id="586398"/>
    <lineage>
        <taxon>Eukaryota</taxon>
        <taxon>Viridiplantae</taxon>
        <taxon>Streptophyta</taxon>
        <taxon>Embryophyta</taxon>
        <taxon>Tracheophyta</taxon>
        <taxon>Spermatophyta</taxon>
        <taxon>Magnoliopsida</taxon>
        <taxon>eudicotyledons</taxon>
        <taxon>Gunneridae</taxon>
        <taxon>Pentapetalae</taxon>
        <taxon>rosids</taxon>
        <taxon>fabids</taxon>
        <taxon>Malpighiales</taxon>
        <taxon>Linaceae</taxon>
        <taxon>Linum</taxon>
    </lineage>
</organism>
<reference evidence="1 2" key="1">
    <citation type="submission" date="2024-04" db="EMBL/GenBank/DDBJ databases">
        <authorList>
            <person name="Fracassetti M."/>
        </authorList>
    </citation>
    <scope>NUCLEOTIDE SEQUENCE [LARGE SCALE GENOMIC DNA]</scope>
</reference>
<dbReference type="Proteomes" id="UP001497516">
    <property type="component" value="Chromosome 4"/>
</dbReference>
<proteinExistence type="predicted"/>
<gene>
    <name evidence="1" type="ORF">LTRI10_LOCUS22031</name>
</gene>
<evidence type="ECO:0000313" key="2">
    <source>
        <dbReference type="Proteomes" id="UP001497516"/>
    </source>
</evidence>
<name>A0AAV2E4X9_9ROSI</name>
<accession>A0AAV2E4X9</accession>
<keyword evidence="2" id="KW-1185">Reference proteome</keyword>
<dbReference type="AlphaFoldDB" id="A0AAV2E4X9"/>